<dbReference type="InterPro" id="IPR013783">
    <property type="entry name" value="Ig-like_fold"/>
</dbReference>
<dbReference type="CDD" id="cd00063">
    <property type="entry name" value="FN3"/>
    <property type="match status" value="1"/>
</dbReference>
<organism evidence="6 7">
    <name type="scientific">Anthropogastromicrobium aceti</name>
    <dbReference type="NCBI Taxonomy" id="2981768"/>
    <lineage>
        <taxon>Bacteria</taxon>
        <taxon>Bacillati</taxon>
        <taxon>Bacillota</taxon>
        <taxon>Clostridia</taxon>
        <taxon>Lachnospirales</taxon>
        <taxon>Lachnospiraceae</taxon>
        <taxon>Anthropogastromicrobium</taxon>
    </lineage>
</organism>
<evidence type="ECO:0000259" key="5">
    <source>
        <dbReference type="PROSITE" id="PS50853"/>
    </source>
</evidence>
<proteinExistence type="inferred from homology"/>
<evidence type="ECO:0000256" key="3">
    <source>
        <dbReference type="ARBA" id="ARBA00023295"/>
    </source>
</evidence>
<evidence type="ECO:0000256" key="1">
    <source>
        <dbReference type="ARBA" id="ARBA00008834"/>
    </source>
</evidence>
<dbReference type="SUPFAM" id="SSF51126">
    <property type="entry name" value="Pectin lyase-like"/>
    <property type="match status" value="1"/>
</dbReference>
<comment type="caution">
    <text evidence="6">The sequence shown here is derived from an EMBL/GenBank/DDBJ whole genome shotgun (WGS) entry which is preliminary data.</text>
</comment>
<name>A0AAE3JAY6_9FIRM</name>
<dbReference type="SUPFAM" id="SSF49265">
    <property type="entry name" value="Fibronectin type III"/>
    <property type="match status" value="1"/>
</dbReference>
<dbReference type="EMBL" id="JAJEQN010000001">
    <property type="protein sequence ID" value="MCC2220088.1"/>
    <property type="molecule type" value="Genomic_DNA"/>
</dbReference>
<dbReference type="RefSeq" id="WP_308730791.1">
    <property type="nucleotide sequence ID" value="NZ_JAJEQN010000001.1"/>
</dbReference>
<keyword evidence="2 4" id="KW-0378">Hydrolase</keyword>
<accession>A0AAE3JAY6</accession>
<sequence length="531" mass="59204">MKENFSMLRAESAPDSITLYWERPQGRLGTTYEIFLKDTNHTEADFTLVGSTQKTHYTIENLQENTRYEILLKGIYQVDMALIEDESESVQIEKEIKQQTITVHTFNRSVVIDITKTPYNAVGNGKTLNTKAIQSAIDDCPKDGCVMIPSGTFMTGALRLHSDMELYLAKGAVLQGTSNPEDYLPRIWSRFEGTEMECYSSLLNLGVLDPEGMHRADYDSTFACKNVAIRGKGTIASGGRVLAERIIASETENLKDYLASLGDKIKECEKPETIPARVRPRLINMSNCKNVELAGVTLRDGACWNIHMIYCDHVVTHGCTFYSHGIWNGDGWDPDSSSDCVIFNCVFNTGDDSVSIKSGKNPQGNEVNIPTKGVRVFDCRCTMGHGITIGSEMSGGVEDVKIWDCDMEAALCGFEIKGTAKRGGYVKEIHVYDSVFPRVLMHSVGYNDDGIAGPDQPYFSDCTFDNLRLTGIYQDHEAKWHECDAIELCGFDKIGHEIKHVKFSNIRFGKEKSDTAGHISIKRCEDVSLNF</sequence>
<reference evidence="6 7" key="1">
    <citation type="submission" date="2021-10" db="EMBL/GenBank/DDBJ databases">
        <title>Anaerobic single-cell dispensing facilitates the cultivation of human gut bacteria.</title>
        <authorList>
            <person name="Afrizal A."/>
        </authorList>
    </citation>
    <scope>NUCLEOTIDE SEQUENCE [LARGE SCALE GENOMIC DNA]</scope>
    <source>
        <strain evidence="6 7">CLA-AA-H224</strain>
    </source>
</reference>
<protein>
    <submittedName>
        <fullName evidence="6">Fibronectin type III domain-containing protein</fullName>
    </submittedName>
</protein>
<dbReference type="InterPro" id="IPR012334">
    <property type="entry name" value="Pectin_lyas_fold"/>
</dbReference>
<dbReference type="InterPro" id="IPR000743">
    <property type="entry name" value="Glyco_hydro_28"/>
</dbReference>
<dbReference type="PANTHER" id="PTHR31339:SF9">
    <property type="entry name" value="PLASMIN AND FIBRONECTIN-BINDING PROTEIN A"/>
    <property type="match status" value="1"/>
</dbReference>
<dbReference type="AlphaFoldDB" id="A0AAE3JAY6"/>
<dbReference type="InterPro" id="IPR003961">
    <property type="entry name" value="FN3_dom"/>
</dbReference>
<dbReference type="InterPro" id="IPR051801">
    <property type="entry name" value="GH28_Enzymes"/>
</dbReference>
<dbReference type="Pfam" id="PF00295">
    <property type="entry name" value="Glyco_hydro_28"/>
    <property type="match status" value="1"/>
</dbReference>
<evidence type="ECO:0000256" key="4">
    <source>
        <dbReference type="RuleBase" id="RU361169"/>
    </source>
</evidence>
<dbReference type="GO" id="GO:0004650">
    <property type="term" value="F:polygalacturonase activity"/>
    <property type="evidence" value="ECO:0007669"/>
    <property type="project" value="InterPro"/>
</dbReference>
<evidence type="ECO:0000313" key="7">
    <source>
        <dbReference type="Proteomes" id="UP001198200"/>
    </source>
</evidence>
<dbReference type="Gene3D" id="2.160.20.10">
    <property type="entry name" value="Single-stranded right-handed beta-helix, Pectin lyase-like"/>
    <property type="match status" value="1"/>
</dbReference>
<dbReference type="GO" id="GO:0005975">
    <property type="term" value="P:carbohydrate metabolic process"/>
    <property type="evidence" value="ECO:0007669"/>
    <property type="project" value="InterPro"/>
</dbReference>
<keyword evidence="7" id="KW-1185">Reference proteome</keyword>
<keyword evidence="3 4" id="KW-0326">Glycosidase</keyword>
<dbReference type="Pfam" id="PF00041">
    <property type="entry name" value="fn3"/>
    <property type="match status" value="1"/>
</dbReference>
<gene>
    <name evidence="6" type="ORF">LKD48_00290</name>
</gene>
<dbReference type="InterPro" id="IPR036116">
    <property type="entry name" value="FN3_sf"/>
</dbReference>
<dbReference type="Gene3D" id="2.60.40.10">
    <property type="entry name" value="Immunoglobulins"/>
    <property type="match status" value="1"/>
</dbReference>
<evidence type="ECO:0000313" key="6">
    <source>
        <dbReference type="EMBL" id="MCC2220088.1"/>
    </source>
</evidence>
<feature type="domain" description="Fibronectin type-III" evidence="5">
    <location>
        <begin position="1"/>
        <end position="99"/>
    </location>
</feature>
<dbReference type="PROSITE" id="PS50853">
    <property type="entry name" value="FN3"/>
    <property type="match status" value="1"/>
</dbReference>
<dbReference type="Proteomes" id="UP001198200">
    <property type="component" value="Unassembled WGS sequence"/>
</dbReference>
<evidence type="ECO:0000256" key="2">
    <source>
        <dbReference type="ARBA" id="ARBA00022801"/>
    </source>
</evidence>
<dbReference type="InterPro" id="IPR011050">
    <property type="entry name" value="Pectin_lyase_fold/virulence"/>
</dbReference>
<dbReference type="PROSITE" id="PS00502">
    <property type="entry name" value="POLYGALACTURONASE"/>
    <property type="match status" value="1"/>
</dbReference>
<comment type="similarity">
    <text evidence="1 4">Belongs to the glycosyl hydrolase 28 family.</text>
</comment>
<dbReference type="PANTHER" id="PTHR31339">
    <property type="entry name" value="PECTIN LYASE-RELATED"/>
    <property type="match status" value="1"/>
</dbReference>